<keyword evidence="3" id="KW-1133">Transmembrane helix</keyword>
<dbReference type="PANTHER" id="PTHR34295:SF1">
    <property type="entry name" value="BIOTIN TRANSPORTER BIOY"/>
    <property type="match status" value="1"/>
</dbReference>
<feature type="transmembrane region" description="Helical" evidence="3">
    <location>
        <begin position="78"/>
        <end position="98"/>
    </location>
</feature>
<comment type="similarity">
    <text evidence="1 2">Belongs to the BioY family.</text>
</comment>
<dbReference type="PIRSF" id="PIRSF016661">
    <property type="entry name" value="BioY"/>
    <property type="match status" value="1"/>
</dbReference>
<keyword evidence="5" id="KW-1185">Reference proteome</keyword>
<proteinExistence type="inferred from homology"/>
<dbReference type="Gene3D" id="1.10.1760.20">
    <property type="match status" value="1"/>
</dbReference>
<evidence type="ECO:0000313" key="4">
    <source>
        <dbReference type="EMBL" id="ADO77883.1"/>
    </source>
</evidence>
<reference evidence="5" key="1">
    <citation type="submission" date="2010-10" db="EMBL/GenBank/DDBJ databases">
        <title>The complete genome of Halanaerobium praevalens DSM 2228.</title>
        <authorList>
            <consortium name="US DOE Joint Genome Institute (JGI-PGF)"/>
            <person name="Lucas S."/>
            <person name="Copeland A."/>
            <person name="Lapidus A."/>
            <person name="Glavina del Rio T."/>
            <person name="Dalin E."/>
            <person name="Tice H."/>
            <person name="Bruce D."/>
            <person name="Goodwin L."/>
            <person name="Pitluck S."/>
            <person name="Kyrpides N."/>
            <person name="Mavromatis K."/>
            <person name="Ivanova N."/>
            <person name="Ovchinnikova G."/>
            <person name="Chertkov O."/>
            <person name="Detter J.C."/>
            <person name="Han C."/>
            <person name="Larimer F."/>
            <person name="Land M."/>
            <person name="Hauser L."/>
            <person name="Markowitz V."/>
            <person name="Cheng J.-F."/>
            <person name="Hugenholtz P."/>
            <person name="Woyke T."/>
            <person name="Wu D."/>
            <person name="Tindall B."/>
            <person name="Pomrenke H.G."/>
            <person name="Brambilla E."/>
            <person name="Klenk H.-P."/>
            <person name="Eisen J.A."/>
        </authorList>
    </citation>
    <scope>NUCLEOTIDE SEQUENCE [LARGE SCALE GENOMIC DNA]</scope>
    <source>
        <strain evidence="5">ATCC 33744 / DSM 2228 / GSL</strain>
    </source>
</reference>
<dbReference type="RefSeq" id="WP_014553900.1">
    <property type="nucleotide sequence ID" value="NC_017455.1"/>
</dbReference>
<sequence>MLKINTKKMIQAALMAALTAVGAYILIPVGPVPITLQTFFVLLSGRLLGQKYGVLAQITYLLLGAFGLPIFSGGQAGLGVLLGPTGGFLISFIVASWIAGHYSGQREKDLFILATAVLSNYLLGSLYFSFITGSNLIEAFSLTVIPFIPGDLLKIILVLTIAPLIEKKLEFN</sequence>
<reference evidence="4 5" key="2">
    <citation type="journal article" date="2011" name="Stand. Genomic Sci.">
        <title>Complete genome sequence of the extremely halophilic Halanaerobium praevalens type strain (GSL).</title>
        <authorList>
            <person name="Ivanova N."/>
            <person name="Sikorski J."/>
            <person name="Chertkov O."/>
            <person name="Nolan M."/>
            <person name="Lucas S."/>
            <person name="Hammon N."/>
            <person name="Deshpande S."/>
            <person name="Cheng J.F."/>
            <person name="Tapia R."/>
            <person name="Han C."/>
            <person name="Goodwin L."/>
            <person name="Pitluck S."/>
            <person name="Huntemann M."/>
            <person name="Liolios K."/>
            <person name="Pagani I."/>
            <person name="Mavromatis K."/>
            <person name="Ovchinikova G."/>
            <person name="Pati A."/>
            <person name="Chen A."/>
            <person name="Palaniappan K."/>
            <person name="Land M."/>
            <person name="Hauser L."/>
            <person name="Brambilla E.M."/>
            <person name="Kannan K.P."/>
            <person name="Rohde M."/>
            <person name="Tindall B.J."/>
            <person name="Goker M."/>
            <person name="Detter J.C."/>
            <person name="Woyke T."/>
            <person name="Bristow J."/>
            <person name="Eisen J.A."/>
            <person name="Markowitz V."/>
            <person name="Hugenholtz P."/>
            <person name="Kyrpides N.C."/>
            <person name="Klenk H.P."/>
            <person name="Lapidus A."/>
        </authorList>
    </citation>
    <scope>NUCLEOTIDE SEQUENCE [LARGE SCALE GENOMIC DNA]</scope>
    <source>
        <strain evidence="5">ATCC 33744 / DSM 2228 / GSL</strain>
    </source>
</reference>
<name>E3DQA6_HALPG</name>
<evidence type="ECO:0000313" key="5">
    <source>
        <dbReference type="Proteomes" id="UP000006866"/>
    </source>
</evidence>
<dbReference type="HOGENOM" id="CLU_077931_3_1_9"/>
<dbReference type="InterPro" id="IPR003784">
    <property type="entry name" value="BioY"/>
</dbReference>
<evidence type="ECO:0000256" key="1">
    <source>
        <dbReference type="ARBA" id="ARBA00010692"/>
    </source>
</evidence>
<feature type="transmembrane region" description="Helical" evidence="3">
    <location>
        <begin position="52"/>
        <end position="71"/>
    </location>
</feature>
<keyword evidence="2" id="KW-1003">Cell membrane</keyword>
<feature type="transmembrane region" description="Helical" evidence="3">
    <location>
        <begin position="12"/>
        <end position="32"/>
    </location>
</feature>
<dbReference type="EMBL" id="CP002175">
    <property type="protein sequence ID" value="ADO77883.1"/>
    <property type="molecule type" value="Genomic_DNA"/>
</dbReference>
<accession>E3DQA6</accession>
<dbReference type="AlphaFoldDB" id="E3DQA6"/>
<keyword evidence="2" id="KW-0813">Transport</keyword>
<feature type="transmembrane region" description="Helical" evidence="3">
    <location>
        <begin position="142"/>
        <end position="165"/>
    </location>
</feature>
<dbReference type="GO" id="GO:0005886">
    <property type="term" value="C:plasma membrane"/>
    <property type="evidence" value="ECO:0007669"/>
    <property type="project" value="UniProtKB-SubCell"/>
</dbReference>
<dbReference type="Pfam" id="PF02632">
    <property type="entry name" value="BioY"/>
    <property type="match status" value="1"/>
</dbReference>
<evidence type="ECO:0000256" key="2">
    <source>
        <dbReference type="PIRNR" id="PIRNR016661"/>
    </source>
</evidence>
<dbReference type="Proteomes" id="UP000006866">
    <property type="component" value="Chromosome"/>
</dbReference>
<dbReference type="PANTHER" id="PTHR34295">
    <property type="entry name" value="BIOTIN TRANSPORTER BIOY"/>
    <property type="match status" value="1"/>
</dbReference>
<feature type="transmembrane region" description="Helical" evidence="3">
    <location>
        <begin position="110"/>
        <end position="130"/>
    </location>
</feature>
<keyword evidence="3" id="KW-0812">Transmembrane</keyword>
<dbReference type="PATRIC" id="fig|572479.3.peg.1790"/>
<comment type="subcellular location">
    <subcellularLocation>
        <location evidence="2">Cell membrane</location>
        <topology evidence="2">Multi-pass membrane protein</topology>
    </subcellularLocation>
</comment>
<keyword evidence="2 3" id="KW-0472">Membrane</keyword>
<dbReference type="STRING" id="572479.Hprae_1758"/>
<dbReference type="eggNOG" id="COG1268">
    <property type="taxonomic scope" value="Bacteria"/>
</dbReference>
<evidence type="ECO:0000256" key="3">
    <source>
        <dbReference type="SAM" id="Phobius"/>
    </source>
</evidence>
<dbReference type="KEGG" id="hpk:Hprae_1758"/>
<gene>
    <name evidence="4" type="ordered locus">Hprae_1758</name>
</gene>
<dbReference type="GO" id="GO:0015225">
    <property type="term" value="F:biotin transmembrane transporter activity"/>
    <property type="evidence" value="ECO:0007669"/>
    <property type="project" value="UniProtKB-UniRule"/>
</dbReference>
<organism evidence="4 5">
    <name type="scientific">Halanaerobium praevalens (strain ATCC 33744 / DSM 2228 / GSL)</name>
    <dbReference type="NCBI Taxonomy" id="572479"/>
    <lineage>
        <taxon>Bacteria</taxon>
        <taxon>Bacillati</taxon>
        <taxon>Bacillota</taxon>
        <taxon>Clostridia</taxon>
        <taxon>Halanaerobiales</taxon>
        <taxon>Halanaerobiaceae</taxon>
        <taxon>Halanaerobium</taxon>
    </lineage>
</organism>
<protein>
    <recommendedName>
        <fullName evidence="2">Biotin transporter</fullName>
    </recommendedName>
</protein>